<sequence length="585" mass="65418">MSARESSSHSGKVKSQSSASTLPITCQICFENVKEPCVCSNLHVFCSFCIDIWLEKNNQCPTCHVQIDENNPYKHLVGGIQDFESSLPKTTEFSNPSIRKARYITMFQHYEDEINRLNNLVASLKEEVIKLKETAKNFDPLNSPQHDMIQLLKKKLQYVQISYNEACQENEGLKEQYKNLENENAMLVQDIAHLKASLSEKSSQLGSKIIAENLQSKIQSYEKEIKFLKKSLGKSEKYIASLKTQRDKETKPNGKYAEETFQSNSSSAFSFVKPSSLTSSLNSAIKNKNDSSSINKSDLKSVKFSERIDKFPSSLGSTGSSNSPKYSTNKNIPNLSNNLKKNLIANSSGNSHDFDANNQLSQSMLIMSNNQLSNFLSSNSSNSFTNQSQNQNFAYSSLKKCRRDEVGLEKPDESTNEKTNKNDNLNASTSEFIDCMEILNRAEKNVQNRQKSPTRPVQNSNLKKNFLHQNESNGLVQMIKSDSSIHSSSSSGNSLSANGASSISSSSPSDSSINLNSLGKKNTSENSKNATFNMKSYSFNSYHPNSKQDVLFKEHGQNLNYNNNGISFTMANRSRTIEPNNRILK</sequence>
<feature type="domain" description="RING-type" evidence="6">
    <location>
        <begin position="26"/>
        <end position="64"/>
    </location>
</feature>
<keyword evidence="2" id="KW-0862">Zinc</keyword>
<organism evidence="7 8">
    <name type="scientific">Brachionus plicatilis</name>
    <name type="common">Marine rotifer</name>
    <name type="synonym">Brachionus muelleri</name>
    <dbReference type="NCBI Taxonomy" id="10195"/>
    <lineage>
        <taxon>Eukaryota</taxon>
        <taxon>Metazoa</taxon>
        <taxon>Spiralia</taxon>
        <taxon>Gnathifera</taxon>
        <taxon>Rotifera</taxon>
        <taxon>Eurotatoria</taxon>
        <taxon>Monogononta</taxon>
        <taxon>Pseudotrocha</taxon>
        <taxon>Ploima</taxon>
        <taxon>Brachionidae</taxon>
        <taxon>Brachionus</taxon>
    </lineage>
</organism>
<name>A0A3M7RXF7_BRAPC</name>
<keyword evidence="1 3" id="KW-0479">Metal-binding</keyword>
<dbReference type="Pfam" id="PF13923">
    <property type="entry name" value="zf-C3HC4_2"/>
    <property type="match status" value="1"/>
</dbReference>
<evidence type="ECO:0000256" key="1">
    <source>
        <dbReference type="ARBA" id="ARBA00022771"/>
    </source>
</evidence>
<dbReference type="AlphaFoldDB" id="A0A3M7RXF7"/>
<dbReference type="GO" id="GO:0006275">
    <property type="term" value="P:regulation of DNA replication"/>
    <property type="evidence" value="ECO:0007669"/>
    <property type="project" value="InterPro"/>
</dbReference>
<accession>A0A3M7RXF7</accession>
<keyword evidence="1 3" id="KW-0863">Zinc-finger</keyword>
<evidence type="ECO:0000256" key="5">
    <source>
        <dbReference type="SAM" id="MobiDB-lite"/>
    </source>
</evidence>
<comment type="caution">
    <text evidence="7">The sequence shown here is derived from an EMBL/GenBank/DDBJ whole genome shotgun (WGS) entry which is preliminary data.</text>
</comment>
<feature type="compositionally biased region" description="Polar residues" evidence="5">
    <location>
        <begin position="447"/>
        <end position="464"/>
    </location>
</feature>
<dbReference type="EMBL" id="REGN01002446">
    <property type="protein sequence ID" value="RNA28035.1"/>
    <property type="molecule type" value="Genomic_DNA"/>
</dbReference>
<dbReference type="PANTHER" id="PTHR14609:SF1">
    <property type="entry name" value="ORC UBIQUITIN LIGASE 1"/>
    <property type="match status" value="1"/>
</dbReference>
<dbReference type="SUPFAM" id="SSF57850">
    <property type="entry name" value="RING/U-box"/>
    <property type="match status" value="1"/>
</dbReference>
<dbReference type="Gene3D" id="3.30.40.10">
    <property type="entry name" value="Zinc/RING finger domain, C3HC4 (zinc finger)"/>
    <property type="match status" value="1"/>
</dbReference>
<dbReference type="InterPro" id="IPR013083">
    <property type="entry name" value="Znf_RING/FYVE/PHD"/>
</dbReference>
<dbReference type="Proteomes" id="UP000276133">
    <property type="component" value="Unassembled WGS sequence"/>
</dbReference>
<gene>
    <name evidence="7" type="ORF">BpHYR1_021740</name>
</gene>
<feature type="compositionally biased region" description="Polar residues" evidence="5">
    <location>
        <begin position="519"/>
        <end position="529"/>
    </location>
</feature>
<dbReference type="GO" id="GO:0004842">
    <property type="term" value="F:ubiquitin-protein transferase activity"/>
    <property type="evidence" value="ECO:0007669"/>
    <property type="project" value="InterPro"/>
</dbReference>
<evidence type="ECO:0000256" key="2">
    <source>
        <dbReference type="ARBA" id="ARBA00022833"/>
    </source>
</evidence>
<keyword evidence="8" id="KW-1185">Reference proteome</keyword>
<protein>
    <submittedName>
        <fullName evidence="7">RING finger protein 219-like</fullName>
    </submittedName>
</protein>
<dbReference type="PROSITE" id="PS50089">
    <property type="entry name" value="ZF_RING_2"/>
    <property type="match status" value="1"/>
</dbReference>
<evidence type="ECO:0000256" key="3">
    <source>
        <dbReference type="PROSITE-ProRule" id="PRU00175"/>
    </source>
</evidence>
<keyword evidence="4" id="KW-0175">Coiled coil</keyword>
<dbReference type="GO" id="GO:0008270">
    <property type="term" value="F:zinc ion binding"/>
    <property type="evidence" value="ECO:0007669"/>
    <property type="project" value="UniProtKB-KW"/>
</dbReference>
<feature type="compositionally biased region" description="Low complexity" evidence="5">
    <location>
        <begin position="481"/>
        <end position="517"/>
    </location>
</feature>
<feature type="region of interest" description="Disordered" evidence="5">
    <location>
        <begin position="313"/>
        <end position="332"/>
    </location>
</feature>
<dbReference type="InterPro" id="IPR039209">
    <property type="entry name" value="OBI1"/>
</dbReference>
<feature type="coiled-coil region" evidence="4">
    <location>
        <begin position="163"/>
        <end position="231"/>
    </location>
</feature>
<feature type="region of interest" description="Disordered" evidence="5">
    <location>
        <begin position="445"/>
        <end position="464"/>
    </location>
</feature>
<evidence type="ECO:0000256" key="4">
    <source>
        <dbReference type="SAM" id="Coils"/>
    </source>
</evidence>
<feature type="compositionally biased region" description="Low complexity" evidence="5">
    <location>
        <begin position="313"/>
        <end position="323"/>
    </location>
</feature>
<evidence type="ECO:0000259" key="6">
    <source>
        <dbReference type="PROSITE" id="PS50089"/>
    </source>
</evidence>
<evidence type="ECO:0000313" key="8">
    <source>
        <dbReference type="Proteomes" id="UP000276133"/>
    </source>
</evidence>
<evidence type="ECO:0000313" key="7">
    <source>
        <dbReference type="EMBL" id="RNA28035.1"/>
    </source>
</evidence>
<dbReference type="InterPro" id="IPR001841">
    <property type="entry name" value="Znf_RING"/>
</dbReference>
<dbReference type="STRING" id="10195.A0A3M7RXF7"/>
<reference evidence="7 8" key="1">
    <citation type="journal article" date="2018" name="Sci. Rep.">
        <title>Genomic signatures of local adaptation to the degree of environmental predictability in rotifers.</title>
        <authorList>
            <person name="Franch-Gras L."/>
            <person name="Hahn C."/>
            <person name="Garcia-Roger E.M."/>
            <person name="Carmona M.J."/>
            <person name="Serra M."/>
            <person name="Gomez A."/>
        </authorList>
    </citation>
    <scope>NUCLEOTIDE SEQUENCE [LARGE SCALE GENOMIC DNA]</scope>
    <source>
        <strain evidence="7">HYR1</strain>
    </source>
</reference>
<feature type="coiled-coil region" evidence="4">
    <location>
        <begin position="107"/>
        <end position="134"/>
    </location>
</feature>
<dbReference type="OrthoDB" id="6105938at2759"/>
<feature type="region of interest" description="Disordered" evidence="5">
    <location>
        <begin position="481"/>
        <end position="529"/>
    </location>
</feature>
<proteinExistence type="predicted"/>
<dbReference type="PANTHER" id="PTHR14609">
    <property type="entry name" value="RING FINGER PROTEIN 219"/>
    <property type="match status" value="1"/>
</dbReference>
<dbReference type="GO" id="GO:0006513">
    <property type="term" value="P:protein monoubiquitination"/>
    <property type="evidence" value="ECO:0007669"/>
    <property type="project" value="InterPro"/>
</dbReference>
<feature type="region of interest" description="Disordered" evidence="5">
    <location>
        <begin position="405"/>
        <end position="427"/>
    </location>
</feature>
<feature type="compositionally biased region" description="Basic and acidic residues" evidence="5">
    <location>
        <begin position="405"/>
        <end position="421"/>
    </location>
</feature>